<feature type="compositionally biased region" description="Low complexity" evidence="1">
    <location>
        <begin position="181"/>
        <end position="204"/>
    </location>
</feature>
<feature type="transmembrane region" description="Helical" evidence="2">
    <location>
        <begin position="84"/>
        <end position="104"/>
    </location>
</feature>
<evidence type="ECO:0000313" key="4">
    <source>
        <dbReference type="Proteomes" id="UP000498740"/>
    </source>
</evidence>
<feature type="region of interest" description="Disordered" evidence="1">
    <location>
        <begin position="181"/>
        <end position="241"/>
    </location>
</feature>
<protein>
    <recommendedName>
        <fullName evidence="5">Integral membrane protein</fullName>
    </recommendedName>
</protein>
<name>A0A7J0CQY6_STRMI</name>
<sequence>MSSPAATAISLRAATDRTAEPLAHGTTPVRDNRPREREQREQREQRTARHPHTPGTPAGPQPEPIRFFGTTWVDHDGGYGLRRAGVAVGSLATAVAACFVLRFAYQGLEIAEVGSLVGMLVIVMFAICSAIAFRKTWDGFGARPKDPAREDTLRGLKSIGFIGSLLAYFFRSLIEAPARSSAARSTRAPAPSSRSAARPAPATRRPARHRAASAPSAPDRPAPLPGPATPHPLDGRTSPGL</sequence>
<feature type="compositionally biased region" description="Pro residues" evidence="1">
    <location>
        <begin position="218"/>
        <end position="230"/>
    </location>
</feature>
<evidence type="ECO:0000256" key="2">
    <source>
        <dbReference type="SAM" id="Phobius"/>
    </source>
</evidence>
<evidence type="ECO:0008006" key="5">
    <source>
        <dbReference type="Google" id="ProtNLM"/>
    </source>
</evidence>
<keyword evidence="2" id="KW-0812">Transmembrane</keyword>
<comment type="caution">
    <text evidence="3">The sequence shown here is derived from an EMBL/GenBank/DDBJ whole genome shotgun (WGS) entry which is preliminary data.</text>
</comment>
<proteinExistence type="predicted"/>
<reference evidence="3 4" key="1">
    <citation type="submission" date="2020-05" db="EMBL/GenBank/DDBJ databases">
        <title>Whole genome shotgun sequence of Streptomyces microflavus NBRC 13062.</title>
        <authorList>
            <person name="Komaki H."/>
            <person name="Tamura T."/>
        </authorList>
    </citation>
    <scope>NUCLEOTIDE SEQUENCE [LARGE SCALE GENOMIC DNA]</scope>
    <source>
        <strain evidence="3 4">NBRC 13062</strain>
    </source>
</reference>
<dbReference type="AlphaFoldDB" id="A0A7J0CQY6"/>
<dbReference type="EMBL" id="BLWD01000001">
    <property type="protein sequence ID" value="GFN04819.1"/>
    <property type="molecule type" value="Genomic_DNA"/>
</dbReference>
<dbReference type="Proteomes" id="UP000498740">
    <property type="component" value="Unassembled WGS sequence"/>
</dbReference>
<evidence type="ECO:0000256" key="1">
    <source>
        <dbReference type="SAM" id="MobiDB-lite"/>
    </source>
</evidence>
<gene>
    <name evidence="3" type="ORF">Smic_33750</name>
</gene>
<organism evidence="3 4">
    <name type="scientific">Streptomyces microflavus</name>
    <name type="common">Streptomyces lipmanii</name>
    <dbReference type="NCBI Taxonomy" id="1919"/>
    <lineage>
        <taxon>Bacteria</taxon>
        <taxon>Bacillati</taxon>
        <taxon>Actinomycetota</taxon>
        <taxon>Actinomycetes</taxon>
        <taxon>Kitasatosporales</taxon>
        <taxon>Streptomycetaceae</taxon>
        <taxon>Streptomyces</taxon>
    </lineage>
</organism>
<keyword evidence="2" id="KW-1133">Transmembrane helix</keyword>
<feature type="compositionally biased region" description="Basic and acidic residues" evidence="1">
    <location>
        <begin position="30"/>
        <end position="47"/>
    </location>
</feature>
<evidence type="ECO:0000313" key="3">
    <source>
        <dbReference type="EMBL" id="GFN04819.1"/>
    </source>
</evidence>
<feature type="region of interest" description="Disordered" evidence="1">
    <location>
        <begin position="1"/>
        <end position="65"/>
    </location>
</feature>
<keyword evidence="2" id="KW-0472">Membrane</keyword>
<accession>A0A7J0CQY6</accession>
<feature type="transmembrane region" description="Helical" evidence="2">
    <location>
        <begin position="116"/>
        <end position="133"/>
    </location>
</feature>